<proteinExistence type="predicted"/>
<gene>
    <name evidence="3" type="ORF">METZ01_LOCUS411247</name>
</gene>
<dbReference type="InterPro" id="IPR055170">
    <property type="entry name" value="GFO_IDH_MocA-like_dom"/>
</dbReference>
<evidence type="ECO:0000313" key="3">
    <source>
        <dbReference type="EMBL" id="SVD58393.1"/>
    </source>
</evidence>
<accession>A0A382WHX9</accession>
<feature type="non-terminal residue" evidence="3">
    <location>
        <position position="229"/>
    </location>
</feature>
<dbReference type="InterPro" id="IPR000683">
    <property type="entry name" value="Gfo/Idh/MocA-like_OxRdtase_N"/>
</dbReference>
<dbReference type="PANTHER" id="PTHR43377:SF1">
    <property type="entry name" value="BILIVERDIN REDUCTASE A"/>
    <property type="match status" value="1"/>
</dbReference>
<name>A0A382WHX9_9ZZZZ</name>
<dbReference type="Gene3D" id="3.30.360.10">
    <property type="entry name" value="Dihydrodipicolinate Reductase, domain 2"/>
    <property type="match status" value="1"/>
</dbReference>
<feature type="domain" description="Gfo/Idh/MocA-like oxidoreductase N-terminal" evidence="1">
    <location>
        <begin position="1"/>
        <end position="115"/>
    </location>
</feature>
<dbReference type="Pfam" id="PF01408">
    <property type="entry name" value="GFO_IDH_MocA"/>
    <property type="match status" value="1"/>
</dbReference>
<dbReference type="Gene3D" id="3.40.50.720">
    <property type="entry name" value="NAD(P)-binding Rossmann-like Domain"/>
    <property type="match status" value="1"/>
</dbReference>
<dbReference type="InterPro" id="IPR051450">
    <property type="entry name" value="Gfo/Idh/MocA_Oxidoreductases"/>
</dbReference>
<dbReference type="SUPFAM" id="SSF51735">
    <property type="entry name" value="NAD(P)-binding Rossmann-fold domains"/>
    <property type="match status" value="1"/>
</dbReference>
<evidence type="ECO:0000259" key="2">
    <source>
        <dbReference type="Pfam" id="PF22725"/>
    </source>
</evidence>
<reference evidence="3" key="1">
    <citation type="submission" date="2018-05" db="EMBL/GenBank/DDBJ databases">
        <authorList>
            <person name="Lanie J.A."/>
            <person name="Ng W.-L."/>
            <person name="Kazmierczak K.M."/>
            <person name="Andrzejewski T.M."/>
            <person name="Davidsen T.M."/>
            <person name="Wayne K.J."/>
            <person name="Tettelin H."/>
            <person name="Glass J.I."/>
            <person name="Rusch D."/>
            <person name="Podicherti R."/>
            <person name="Tsui H.-C.T."/>
            <person name="Winkler M.E."/>
        </authorList>
    </citation>
    <scope>NUCLEOTIDE SEQUENCE</scope>
</reference>
<evidence type="ECO:0008006" key="4">
    <source>
        <dbReference type="Google" id="ProtNLM"/>
    </source>
</evidence>
<dbReference type="AlphaFoldDB" id="A0A382WHX9"/>
<dbReference type="GO" id="GO:0000166">
    <property type="term" value="F:nucleotide binding"/>
    <property type="evidence" value="ECO:0007669"/>
    <property type="project" value="InterPro"/>
</dbReference>
<dbReference type="InterPro" id="IPR036291">
    <property type="entry name" value="NAD(P)-bd_dom_sf"/>
</dbReference>
<feature type="domain" description="GFO/IDH/MocA-like oxidoreductase" evidence="2">
    <location>
        <begin position="125"/>
        <end position="227"/>
    </location>
</feature>
<dbReference type="Pfam" id="PF22725">
    <property type="entry name" value="GFO_IDH_MocA_C3"/>
    <property type="match status" value="1"/>
</dbReference>
<sequence length="229" mass="26306">MKVLVIGYGAIGRRHVKNLLENTNLEIIIYTKRDDLASLKRKNVKIYRSLKKCLSEKPDIGFITNETAYHVPIAIKLAKAGLDLFIEKPLSDSMKGIPTLMQIVKQKKLVTQMGYHLRFHPCIIKIRKLLKQKKIGKIISIQAENGSHLPDWHQYEDYRKGYAGKKKLGGGIILTQIHDIDYLFWFFGNPKSVFSIMGKFSNLDISVEDYSASIIEFKNKITVELHLDF</sequence>
<protein>
    <recommendedName>
        <fullName evidence="4">Gfo/Idh/MocA-like oxidoreductase N-terminal domain-containing protein</fullName>
    </recommendedName>
</protein>
<organism evidence="3">
    <name type="scientific">marine metagenome</name>
    <dbReference type="NCBI Taxonomy" id="408172"/>
    <lineage>
        <taxon>unclassified sequences</taxon>
        <taxon>metagenomes</taxon>
        <taxon>ecological metagenomes</taxon>
    </lineage>
</organism>
<dbReference type="PANTHER" id="PTHR43377">
    <property type="entry name" value="BILIVERDIN REDUCTASE A"/>
    <property type="match status" value="1"/>
</dbReference>
<dbReference type="EMBL" id="UINC01159995">
    <property type="protein sequence ID" value="SVD58393.1"/>
    <property type="molecule type" value="Genomic_DNA"/>
</dbReference>
<evidence type="ECO:0000259" key="1">
    <source>
        <dbReference type="Pfam" id="PF01408"/>
    </source>
</evidence>